<dbReference type="InterPro" id="IPR049159">
    <property type="entry name" value="PF0610-like_wHTH_N"/>
</dbReference>
<feature type="domain" description="PF0610-like rubredoxin-like zinc beta-ribbon C-terminal" evidence="2">
    <location>
        <begin position="64"/>
        <end position="101"/>
    </location>
</feature>
<comment type="caution">
    <text evidence="3">The sequence shown here is derived from an EMBL/GenBank/DDBJ whole genome shotgun (WGS) entry which is preliminary data.</text>
</comment>
<dbReference type="InterPro" id="IPR057022">
    <property type="entry name" value="PF0610-like_Zn_ribbon_C"/>
</dbReference>
<dbReference type="PANTHER" id="PTHR40663:SF2">
    <property type="entry name" value="TRANSCRIPTIONAL REGULATOR"/>
    <property type="match status" value="1"/>
</dbReference>
<dbReference type="PANTHER" id="PTHR40663">
    <property type="match status" value="1"/>
</dbReference>
<proteinExistence type="predicted"/>
<name>A0A7J2U5Y4_9CREN</name>
<dbReference type="Pfam" id="PF21476">
    <property type="entry name" value="PF0610-like_N"/>
    <property type="match status" value="1"/>
</dbReference>
<sequence>MSFEMSSIRQRITKMLSEIEEPLTAEDIARMFEIDVNEVYEHLEHIAKSIRRMYSGKKALVMVPPRCRKCGYIFKDLEKPKKPSKCPRCKSEWIEPPRFIIKNI</sequence>
<organism evidence="3">
    <name type="scientific">Ignisphaera aggregans</name>
    <dbReference type="NCBI Taxonomy" id="334771"/>
    <lineage>
        <taxon>Archaea</taxon>
        <taxon>Thermoproteota</taxon>
        <taxon>Thermoprotei</taxon>
        <taxon>Desulfurococcales</taxon>
        <taxon>Desulfurococcaceae</taxon>
        <taxon>Ignisphaera</taxon>
    </lineage>
</organism>
<dbReference type="SUPFAM" id="SSF46785">
    <property type="entry name" value="Winged helix' DNA-binding domain"/>
    <property type="match status" value="1"/>
</dbReference>
<dbReference type="Pfam" id="PF23470">
    <property type="entry name" value="Zn_ribbon_PF0610"/>
    <property type="match status" value="1"/>
</dbReference>
<evidence type="ECO:0000259" key="1">
    <source>
        <dbReference type="Pfam" id="PF21476"/>
    </source>
</evidence>
<feature type="domain" description="PF0610-like winged HTH N-terminal" evidence="1">
    <location>
        <begin position="8"/>
        <end position="52"/>
    </location>
</feature>
<evidence type="ECO:0000313" key="3">
    <source>
        <dbReference type="EMBL" id="HEM67737.1"/>
    </source>
</evidence>
<dbReference type="EMBL" id="DSEU01000066">
    <property type="protein sequence ID" value="HEM67737.1"/>
    <property type="molecule type" value="Genomic_DNA"/>
</dbReference>
<dbReference type="InterPro" id="IPR038767">
    <property type="entry name" value="PF0610-like"/>
</dbReference>
<dbReference type="InterPro" id="IPR036390">
    <property type="entry name" value="WH_DNA-bd_sf"/>
</dbReference>
<dbReference type="AlphaFoldDB" id="A0A7J2U5Y4"/>
<gene>
    <name evidence="3" type="ORF">ENO26_09295</name>
</gene>
<accession>A0A7J2U5Y4</accession>
<evidence type="ECO:0000259" key="2">
    <source>
        <dbReference type="Pfam" id="PF23470"/>
    </source>
</evidence>
<reference evidence="3" key="1">
    <citation type="journal article" date="2020" name="mSystems">
        <title>Genome- and Community-Level Interaction Insights into Carbon Utilization and Element Cycling Functions of Hydrothermarchaeota in Hydrothermal Sediment.</title>
        <authorList>
            <person name="Zhou Z."/>
            <person name="Liu Y."/>
            <person name="Xu W."/>
            <person name="Pan J."/>
            <person name="Luo Z.H."/>
            <person name="Li M."/>
        </authorList>
    </citation>
    <scope>NUCLEOTIDE SEQUENCE [LARGE SCALE GENOMIC DNA]</scope>
    <source>
        <strain evidence="3">SpSt-125</strain>
    </source>
</reference>
<protein>
    <submittedName>
        <fullName evidence="3">Transcriptional regulator</fullName>
    </submittedName>
</protein>